<gene>
    <name evidence="1" type="ORF">SAMEA3545359_01310</name>
</gene>
<protein>
    <recommendedName>
        <fullName evidence="2">DUF4160 domain-containing protein</fullName>
    </recommendedName>
</protein>
<organism evidence="1">
    <name type="scientific">uncultured Anaerotruncus sp</name>
    <dbReference type="NCBI Taxonomy" id="905011"/>
    <lineage>
        <taxon>Bacteria</taxon>
        <taxon>Bacillati</taxon>
        <taxon>Bacillota</taxon>
        <taxon>Clostridia</taxon>
        <taxon>Eubacteriales</taxon>
        <taxon>Oscillospiraceae</taxon>
        <taxon>Anaerotruncus</taxon>
        <taxon>environmental samples</taxon>
    </lineage>
</organism>
<dbReference type="EMBL" id="FMHG01000001">
    <property type="protein sequence ID" value="SCJ66209.1"/>
    <property type="molecule type" value="Genomic_DNA"/>
</dbReference>
<reference evidence="1" key="1">
    <citation type="submission" date="2015-09" db="EMBL/GenBank/DDBJ databases">
        <authorList>
            <consortium name="Pathogen Informatics"/>
        </authorList>
    </citation>
    <scope>NUCLEOTIDE SEQUENCE</scope>
    <source>
        <strain evidence="1">2789STDY5834896</strain>
    </source>
</reference>
<evidence type="ECO:0000313" key="1">
    <source>
        <dbReference type="EMBL" id="SCJ66209.1"/>
    </source>
</evidence>
<dbReference type="InterPro" id="IPR025427">
    <property type="entry name" value="DUF4160"/>
</dbReference>
<proteinExistence type="predicted"/>
<evidence type="ECO:0008006" key="2">
    <source>
        <dbReference type="Google" id="ProtNLM"/>
    </source>
</evidence>
<accession>A0A1C6I8G1</accession>
<dbReference type="AlphaFoldDB" id="A0A1C6I8G1"/>
<sequence length="86" mass="9891">MPEVSNFYGIRICFYYLDHNPPHFHAEYGDYTALVDINEGAVIRGQLPGKQLKLVLAWCEIHREELLQNWERAKGGSPVQPINPLI</sequence>
<name>A0A1C6I8G1_9FIRM</name>
<dbReference type="Pfam" id="PF13711">
    <property type="entry name" value="DUF4160"/>
    <property type="match status" value="1"/>
</dbReference>